<dbReference type="EMBL" id="CAUWAG010000018">
    <property type="protein sequence ID" value="CAJ2511400.1"/>
    <property type="molecule type" value="Genomic_DNA"/>
</dbReference>
<feature type="compositionally biased region" description="Polar residues" evidence="1">
    <location>
        <begin position="31"/>
        <end position="47"/>
    </location>
</feature>
<proteinExistence type="predicted"/>
<gene>
    <name evidence="2" type="ORF">KHLLAP_LOCUS11868</name>
</gene>
<dbReference type="AlphaFoldDB" id="A0AAI8VVH7"/>
<feature type="region of interest" description="Disordered" evidence="1">
    <location>
        <begin position="1"/>
        <end position="59"/>
    </location>
</feature>
<organism evidence="2 3">
    <name type="scientific">Anthostomella pinea</name>
    <dbReference type="NCBI Taxonomy" id="933095"/>
    <lineage>
        <taxon>Eukaryota</taxon>
        <taxon>Fungi</taxon>
        <taxon>Dikarya</taxon>
        <taxon>Ascomycota</taxon>
        <taxon>Pezizomycotina</taxon>
        <taxon>Sordariomycetes</taxon>
        <taxon>Xylariomycetidae</taxon>
        <taxon>Xylariales</taxon>
        <taxon>Xylariaceae</taxon>
        <taxon>Anthostomella</taxon>
    </lineage>
</organism>
<accession>A0AAI8VVH7</accession>
<evidence type="ECO:0000313" key="3">
    <source>
        <dbReference type="Proteomes" id="UP001295740"/>
    </source>
</evidence>
<name>A0AAI8VVH7_9PEZI</name>
<evidence type="ECO:0000256" key="1">
    <source>
        <dbReference type="SAM" id="MobiDB-lite"/>
    </source>
</evidence>
<dbReference type="Proteomes" id="UP001295740">
    <property type="component" value="Unassembled WGS sequence"/>
</dbReference>
<sequence length="98" mass="10835">MNVANGSASGRRTTSSSQPTASASRVKEATPRTNIHTCATPFGQSSSSHDRVSPGGKATVHFCTWRDPRRRTARFRDRQAARKDLIMTRPKFNVMNTD</sequence>
<feature type="compositionally biased region" description="Low complexity" evidence="1">
    <location>
        <begin position="1"/>
        <end position="24"/>
    </location>
</feature>
<comment type="caution">
    <text evidence="2">The sequence shown here is derived from an EMBL/GenBank/DDBJ whole genome shotgun (WGS) entry which is preliminary data.</text>
</comment>
<keyword evidence="3" id="KW-1185">Reference proteome</keyword>
<evidence type="ECO:0000313" key="2">
    <source>
        <dbReference type="EMBL" id="CAJ2511400.1"/>
    </source>
</evidence>
<reference evidence="2" key="1">
    <citation type="submission" date="2023-10" db="EMBL/GenBank/DDBJ databases">
        <authorList>
            <person name="Hackl T."/>
        </authorList>
    </citation>
    <scope>NUCLEOTIDE SEQUENCE</scope>
</reference>
<protein>
    <submittedName>
        <fullName evidence="2">Uu.00g070250.m01.CDS01</fullName>
    </submittedName>
</protein>